<evidence type="ECO:0000256" key="1">
    <source>
        <dbReference type="SAM" id="Phobius"/>
    </source>
</evidence>
<dbReference type="Proteomes" id="UP000218628">
    <property type="component" value="Chromosome"/>
</dbReference>
<dbReference type="RefSeq" id="WP_012903925.1">
    <property type="nucleotide sequence ID" value="NZ_CP023510.1"/>
</dbReference>
<reference evidence="3" key="1">
    <citation type="submission" date="2017-09" db="EMBL/GenBank/DDBJ databases">
        <title>FDA dAtabase for Regulatory Grade micrObial Sequences (FDA-ARGOS): Supporting development and validation of Infectious Disease Dx tests.</title>
        <authorList>
            <person name="Minogue T."/>
            <person name="Wolcott M."/>
            <person name="Wasieloski L."/>
            <person name="Aguilar W."/>
            <person name="Moore D."/>
            <person name="Tallon L."/>
            <person name="Sadzewicz L."/>
            <person name="Ott S."/>
            <person name="Zhao X."/>
            <person name="Nagaraj S."/>
            <person name="Vavikolanu K."/>
            <person name="Aluvathingal J."/>
            <person name="Nadendla S."/>
            <person name="Sichtig H."/>
        </authorList>
    </citation>
    <scope>NUCLEOTIDE SEQUENCE [LARGE SCALE GENOMIC DNA]</scope>
    <source>
        <strain evidence="3">FDAARGOS_369</strain>
    </source>
</reference>
<proteinExistence type="predicted"/>
<feature type="transmembrane region" description="Helical" evidence="1">
    <location>
        <begin position="35"/>
        <end position="53"/>
    </location>
</feature>
<keyword evidence="1" id="KW-1133">Transmembrane helix</keyword>
<name>A0A291DDW2_9MICC</name>
<dbReference type="OMA" id="KKVGAWP"/>
<organism evidence="2 3">
    <name type="scientific">Rothia mucilaginosa</name>
    <dbReference type="NCBI Taxonomy" id="43675"/>
    <lineage>
        <taxon>Bacteria</taxon>
        <taxon>Bacillati</taxon>
        <taxon>Actinomycetota</taxon>
        <taxon>Actinomycetes</taxon>
        <taxon>Micrococcales</taxon>
        <taxon>Micrococcaceae</taxon>
        <taxon>Rothia</taxon>
    </lineage>
</organism>
<sequence length="112" mass="11702">MRKLSDLTEEYVVKFCPTLASVTGLLGGYKVASSTGIRPLGGAVLALCGAVAYKNWKRKAGAGRATFLTALYLGAFGAAHPLAKKLGAWPAVYTVTAATALCSIVIGRKRQK</sequence>
<keyword evidence="1" id="KW-0812">Transmembrane</keyword>
<protein>
    <submittedName>
        <fullName evidence="2">Uncharacterized protein</fullName>
    </submittedName>
</protein>
<keyword evidence="1" id="KW-0472">Membrane</keyword>
<evidence type="ECO:0000313" key="2">
    <source>
        <dbReference type="EMBL" id="ATF62702.1"/>
    </source>
</evidence>
<feature type="transmembrane region" description="Helical" evidence="1">
    <location>
        <begin position="89"/>
        <end position="107"/>
    </location>
</feature>
<dbReference type="EMBL" id="CP023510">
    <property type="protein sequence ID" value="ATF62702.1"/>
    <property type="molecule type" value="Genomic_DNA"/>
</dbReference>
<gene>
    <name evidence="2" type="ORF">CO690_03020</name>
</gene>
<accession>A0A291DDW2</accession>
<feature type="transmembrane region" description="Helical" evidence="1">
    <location>
        <begin position="65"/>
        <end position="83"/>
    </location>
</feature>
<dbReference type="AlphaFoldDB" id="A0A291DDW2"/>
<evidence type="ECO:0000313" key="3">
    <source>
        <dbReference type="Proteomes" id="UP000218628"/>
    </source>
</evidence>